<dbReference type="InterPro" id="IPR045336">
    <property type="entry name" value="MmgE_PrpD_N"/>
</dbReference>
<dbReference type="GO" id="GO:0016829">
    <property type="term" value="F:lyase activity"/>
    <property type="evidence" value="ECO:0007669"/>
    <property type="project" value="InterPro"/>
</dbReference>
<dbReference type="KEGG" id="scia:HUG15_04795"/>
<sequence length="440" mass="48197">MPITKVSDYIEHENYDFMSPEVVANAKKCLLDFIAASFAGYQNNASTIALNSASWLGGEGSCTVLGKENKASPFAATFANATLSSCMDIDDGHRQAVGHPGCMVIPPALAYGELIQNGSGKHLITAIVAGYEVGIRCGIVMNAKHEQQFFGSGGWAHFGSAAGAAKMKGLSGEPLFHSLTIGEVYGPTAQCEKSIAAGSMTKESVGWGATTGLMSVQLAESGFTGPDNILMDYDDGVKEVFQTLGDIYEIKNIYFKQYPACKWAHSPITAASHIKEAFNPNWDEVDEIIIETFSKAVTLSHILPETSESAQYSIPFTVATALRYGTVEPYHVSEDHLNNEDIHHMAKKIRITQVDELEKDFPEKRPARLKVKMNDGKVFEKEVHIVKGDAENPLSLEDLIVKFEMCTKDHIADNRRLKIIDMVLNLEKLKDIKELTSLLK</sequence>
<dbReference type="Pfam" id="PF19305">
    <property type="entry name" value="MmgE_PrpD_C"/>
    <property type="match status" value="1"/>
</dbReference>
<dbReference type="Proteomes" id="UP000595823">
    <property type="component" value="Chromosome"/>
</dbReference>
<proteinExistence type="inferred from homology"/>
<gene>
    <name evidence="4" type="ORF">HUG15_04795</name>
</gene>
<dbReference type="SUPFAM" id="SSF103378">
    <property type="entry name" value="2-methylcitrate dehydratase PrpD"/>
    <property type="match status" value="1"/>
</dbReference>
<evidence type="ECO:0000256" key="1">
    <source>
        <dbReference type="ARBA" id="ARBA00006174"/>
    </source>
</evidence>
<dbReference type="PANTHER" id="PTHR16943">
    <property type="entry name" value="2-METHYLCITRATE DEHYDRATASE-RELATED"/>
    <property type="match status" value="1"/>
</dbReference>
<evidence type="ECO:0000313" key="5">
    <source>
        <dbReference type="Proteomes" id="UP000595823"/>
    </source>
</evidence>
<dbReference type="InterPro" id="IPR042183">
    <property type="entry name" value="MmgE/PrpD_sf_1"/>
</dbReference>
<keyword evidence="5" id="KW-1185">Reference proteome</keyword>
<evidence type="ECO:0000259" key="3">
    <source>
        <dbReference type="Pfam" id="PF19305"/>
    </source>
</evidence>
<organism evidence="4 5">
    <name type="scientific">Salicibibacter cibarius</name>
    <dbReference type="NCBI Taxonomy" id="2743000"/>
    <lineage>
        <taxon>Bacteria</taxon>
        <taxon>Bacillati</taxon>
        <taxon>Bacillota</taxon>
        <taxon>Bacilli</taxon>
        <taxon>Bacillales</taxon>
        <taxon>Bacillaceae</taxon>
        <taxon>Salicibibacter</taxon>
    </lineage>
</organism>
<feature type="domain" description="MmgE/PrpD N-terminal" evidence="2">
    <location>
        <begin position="6"/>
        <end position="241"/>
    </location>
</feature>
<reference evidence="4 5" key="1">
    <citation type="submission" date="2020-06" db="EMBL/GenBank/DDBJ databases">
        <title>Genomic analysis of Salicibibacter sp. NKC5-3.</title>
        <authorList>
            <person name="Oh Y.J."/>
        </authorList>
    </citation>
    <scope>NUCLEOTIDE SEQUENCE [LARGE SCALE GENOMIC DNA]</scope>
    <source>
        <strain evidence="4 5">NKC5-3</strain>
    </source>
</reference>
<evidence type="ECO:0000259" key="2">
    <source>
        <dbReference type="Pfam" id="PF03972"/>
    </source>
</evidence>
<dbReference type="InterPro" id="IPR042188">
    <property type="entry name" value="MmgE/PrpD_sf_2"/>
</dbReference>
<dbReference type="PANTHER" id="PTHR16943:SF8">
    <property type="entry name" value="2-METHYLCITRATE DEHYDRATASE"/>
    <property type="match status" value="1"/>
</dbReference>
<protein>
    <submittedName>
        <fullName evidence="4">MmgE/PrpD family protein</fullName>
    </submittedName>
</protein>
<feature type="domain" description="MmgE/PrpD C-terminal" evidence="3">
    <location>
        <begin position="258"/>
        <end position="425"/>
    </location>
</feature>
<dbReference type="AlphaFoldDB" id="A0A7T6Z0Y8"/>
<dbReference type="InterPro" id="IPR045337">
    <property type="entry name" value="MmgE_PrpD_C"/>
</dbReference>
<dbReference type="EMBL" id="CP054705">
    <property type="protein sequence ID" value="QQK74985.1"/>
    <property type="molecule type" value="Genomic_DNA"/>
</dbReference>
<dbReference type="Pfam" id="PF03972">
    <property type="entry name" value="MmgE_PrpD_N"/>
    <property type="match status" value="1"/>
</dbReference>
<dbReference type="Gene3D" id="3.30.1330.120">
    <property type="entry name" value="2-methylcitrate dehydratase PrpD"/>
    <property type="match status" value="1"/>
</dbReference>
<comment type="similarity">
    <text evidence="1">Belongs to the PrpD family.</text>
</comment>
<dbReference type="InterPro" id="IPR036148">
    <property type="entry name" value="MmgE/PrpD_sf"/>
</dbReference>
<dbReference type="RefSeq" id="WP_200127490.1">
    <property type="nucleotide sequence ID" value="NZ_CP054705.1"/>
</dbReference>
<name>A0A7T6Z0Y8_9BACI</name>
<dbReference type="Gene3D" id="1.10.4100.10">
    <property type="entry name" value="2-methylcitrate dehydratase PrpD"/>
    <property type="match status" value="1"/>
</dbReference>
<accession>A0A7T6Z0Y8</accession>
<evidence type="ECO:0000313" key="4">
    <source>
        <dbReference type="EMBL" id="QQK74985.1"/>
    </source>
</evidence>
<dbReference type="InterPro" id="IPR005656">
    <property type="entry name" value="MmgE_PrpD"/>
</dbReference>